<protein>
    <submittedName>
        <fullName evidence="2">Uncharacterized protein</fullName>
    </submittedName>
</protein>
<evidence type="ECO:0000256" key="1">
    <source>
        <dbReference type="SAM" id="MobiDB-lite"/>
    </source>
</evidence>
<keyword evidence="3" id="KW-1185">Reference proteome</keyword>
<accession>A0A167JQ55</accession>
<feature type="region of interest" description="Disordered" evidence="1">
    <location>
        <begin position="1"/>
        <end position="41"/>
    </location>
</feature>
<dbReference type="AlphaFoldDB" id="A0A167JQ55"/>
<gene>
    <name evidence="2" type="ORF">CALVIDRAFT_243228</name>
</gene>
<organism evidence="2 3">
    <name type="scientific">Calocera viscosa (strain TUFC12733)</name>
    <dbReference type="NCBI Taxonomy" id="1330018"/>
    <lineage>
        <taxon>Eukaryota</taxon>
        <taxon>Fungi</taxon>
        <taxon>Dikarya</taxon>
        <taxon>Basidiomycota</taxon>
        <taxon>Agaricomycotina</taxon>
        <taxon>Dacrymycetes</taxon>
        <taxon>Dacrymycetales</taxon>
        <taxon>Dacrymycetaceae</taxon>
        <taxon>Calocera</taxon>
    </lineage>
</organism>
<dbReference type="Proteomes" id="UP000076738">
    <property type="component" value="Unassembled WGS sequence"/>
</dbReference>
<feature type="compositionally biased region" description="Basic residues" evidence="1">
    <location>
        <begin position="31"/>
        <end position="41"/>
    </location>
</feature>
<feature type="compositionally biased region" description="Polar residues" evidence="1">
    <location>
        <begin position="1"/>
        <end position="18"/>
    </location>
</feature>
<sequence length="192" mass="21019">MPTAVTRNRTLTPATTIKGSRREAGSESRSSTRRRMPQKRRLSPLTVRNVMKLDSRWPITMPTPMLDDVFASRPTAAAAASLFSHVFPYGDIPRVEKLLDLHGSATLFFTLEDLYIRCPAQCPPLSPSHLFQQPPMPVRGSPAFHSSSTSTSAGYSPQTGCISSSFSLLNGSIFPSNLVVRMPTRTLNDPAS</sequence>
<evidence type="ECO:0000313" key="2">
    <source>
        <dbReference type="EMBL" id="KZO93794.1"/>
    </source>
</evidence>
<dbReference type="EMBL" id="KV417299">
    <property type="protein sequence ID" value="KZO93794.1"/>
    <property type="molecule type" value="Genomic_DNA"/>
</dbReference>
<reference evidence="2 3" key="1">
    <citation type="journal article" date="2016" name="Mol. Biol. Evol.">
        <title>Comparative Genomics of Early-Diverging Mushroom-Forming Fungi Provides Insights into the Origins of Lignocellulose Decay Capabilities.</title>
        <authorList>
            <person name="Nagy L.G."/>
            <person name="Riley R."/>
            <person name="Tritt A."/>
            <person name="Adam C."/>
            <person name="Daum C."/>
            <person name="Floudas D."/>
            <person name="Sun H."/>
            <person name="Yadav J.S."/>
            <person name="Pangilinan J."/>
            <person name="Larsson K.H."/>
            <person name="Matsuura K."/>
            <person name="Barry K."/>
            <person name="Labutti K."/>
            <person name="Kuo R."/>
            <person name="Ohm R.A."/>
            <person name="Bhattacharya S.S."/>
            <person name="Shirouzu T."/>
            <person name="Yoshinaga Y."/>
            <person name="Martin F.M."/>
            <person name="Grigoriev I.V."/>
            <person name="Hibbett D.S."/>
        </authorList>
    </citation>
    <scope>NUCLEOTIDE SEQUENCE [LARGE SCALE GENOMIC DNA]</scope>
    <source>
        <strain evidence="2 3">TUFC12733</strain>
    </source>
</reference>
<name>A0A167JQ55_CALVF</name>
<proteinExistence type="predicted"/>
<evidence type="ECO:0000313" key="3">
    <source>
        <dbReference type="Proteomes" id="UP000076738"/>
    </source>
</evidence>